<accession>A0A165K228</accession>
<dbReference type="AlphaFoldDB" id="A0A165K228"/>
<evidence type="ECO:0000313" key="3">
    <source>
        <dbReference type="Proteomes" id="UP000076842"/>
    </source>
</evidence>
<reference evidence="2 3" key="1">
    <citation type="journal article" date="2016" name="Mol. Biol. Evol.">
        <title>Comparative Genomics of Early-Diverging Mushroom-Forming Fungi Provides Insights into the Origins of Lignocellulose Decay Capabilities.</title>
        <authorList>
            <person name="Nagy L.G."/>
            <person name="Riley R."/>
            <person name="Tritt A."/>
            <person name="Adam C."/>
            <person name="Daum C."/>
            <person name="Floudas D."/>
            <person name="Sun H."/>
            <person name="Yadav J.S."/>
            <person name="Pangilinan J."/>
            <person name="Larsson K.H."/>
            <person name="Matsuura K."/>
            <person name="Barry K."/>
            <person name="Labutti K."/>
            <person name="Kuo R."/>
            <person name="Ohm R.A."/>
            <person name="Bhattacharya S.S."/>
            <person name="Shirouzu T."/>
            <person name="Yoshinaga Y."/>
            <person name="Martin F.M."/>
            <person name="Grigoriev I.V."/>
            <person name="Hibbett D.S."/>
        </authorList>
    </citation>
    <scope>NUCLEOTIDE SEQUENCE [LARGE SCALE GENOMIC DNA]</scope>
    <source>
        <strain evidence="2 3">HHB12733</strain>
    </source>
</reference>
<sequence>MAPRNPTDPPSPRDHLPDTPNPPAGGPIGDVPAGVIGQAVQFVVPVAMPIVAPVQVPAPPPAPAPVPVQVHIILQNHQLTVVIQANVGPNDTRTATGMENPVPVPIDGQPNAPAQNVNRQYTGTLQVAAPPNLADLQNNYVTDLNFVQQAANLRIILWNNGVQVGSITVQYGPNDQPLPQAITQTWVQHVVWTRN</sequence>
<name>A0A165K228_9BASI</name>
<dbReference type="InParanoid" id="A0A165K228"/>
<keyword evidence="3" id="KW-1185">Reference proteome</keyword>
<protein>
    <submittedName>
        <fullName evidence="2">Uncharacterized protein</fullName>
    </submittedName>
</protein>
<evidence type="ECO:0000256" key="1">
    <source>
        <dbReference type="SAM" id="MobiDB-lite"/>
    </source>
</evidence>
<feature type="compositionally biased region" description="Pro residues" evidence="1">
    <location>
        <begin position="1"/>
        <end position="10"/>
    </location>
</feature>
<dbReference type="Proteomes" id="UP000076842">
    <property type="component" value="Unassembled WGS sequence"/>
</dbReference>
<proteinExistence type="predicted"/>
<organism evidence="2 3">
    <name type="scientific">Calocera cornea HHB12733</name>
    <dbReference type="NCBI Taxonomy" id="1353952"/>
    <lineage>
        <taxon>Eukaryota</taxon>
        <taxon>Fungi</taxon>
        <taxon>Dikarya</taxon>
        <taxon>Basidiomycota</taxon>
        <taxon>Agaricomycotina</taxon>
        <taxon>Dacrymycetes</taxon>
        <taxon>Dacrymycetales</taxon>
        <taxon>Dacrymycetaceae</taxon>
        <taxon>Calocera</taxon>
    </lineage>
</organism>
<feature type="region of interest" description="Disordered" evidence="1">
    <location>
        <begin position="1"/>
        <end position="32"/>
    </location>
</feature>
<evidence type="ECO:0000313" key="2">
    <source>
        <dbReference type="EMBL" id="KZT62568.1"/>
    </source>
</evidence>
<gene>
    <name evidence="2" type="ORF">CALCODRAFT_206946</name>
</gene>
<dbReference type="EMBL" id="KV423916">
    <property type="protein sequence ID" value="KZT62568.1"/>
    <property type="molecule type" value="Genomic_DNA"/>
</dbReference>